<feature type="transmembrane region" description="Helical" evidence="7">
    <location>
        <begin position="271"/>
        <end position="296"/>
    </location>
</feature>
<dbReference type="PANTHER" id="PTHR34856:SF2">
    <property type="entry name" value="PROTEIN NRFD"/>
    <property type="match status" value="1"/>
</dbReference>
<feature type="transmembrane region" description="Helical" evidence="7">
    <location>
        <begin position="126"/>
        <end position="150"/>
    </location>
</feature>
<keyword evidence="5 7" id="KW-1133">Transmembrane helix</keyword>
<feature type="transmembrane region" description="Helical" evidence="7">
    <location>
        <begin position="349"/>
        <end position="369"/>
    </location>
</feature>
<feature type="transmembrane region" description="Helical" evidence="7">
    <location>
        <begin position="75"/>
        <end position="96"/>
    </location>
</feature>
<evidence type="ECO:0008006" key="10">
    <source>
        <dbReference type="Google" id="ProtNLM"/>
    </source>
</evidence>
<dbReference type="InterPro" id="IPR052049">
    <property type="entry name" value="Electron_transfer_protein"/>
</dbReference>
<feature type="transmembrane region" description="Helical" evidence="7">
    <location>
        <begin position="200"/>
        <end position="221"/>
    </location>
</feature>
<sequence length="410" mass="43692">MRSRCQSTAAGGLRSLSVARHRARCFDRGFLGRARFRALSSYVVGIGFVYYAASVDGRVEVRPAPVCGVSLFSDLVVAYLFFGGAGAGVLSLVSLLDVFAKGHVLAGHAGLPSAANARDSLRRVKAFSLLAGEGLVAFGVACLVFDLGRIDRLALLFFTPSASFITFGVFSLAVLLASGALLCFAAFFDGMAWPRKAIRLLETVTMVAALFVMVYTGALLVSVGPAIELWHSWWILALFLFSSASCGCAVILVVATVVGESAFVRPFVRRLLLIDLGAIACETLFAGLFIVDALAGKDGPWWQLCASLFVDGSVCAAWWAGFVVCGLAIPFACEVFASRFPSLRFEGSLACVFVGVLILLGGWCLRWSIVEAAQWQDMQLAYPQEDARGNASAFGSDSIGMTEDGAFRSQ</sequence>
<protein>
    <recommendedName>
        <fullName evidence="10">Polysulfide reductase</fullName>
    </recommendedName>
</protein>
<comment type="caution">
    <text evidence="8">The sequence shown here is derived from an EMBL/GenBank/DDBJ whole genome shotgun (WGS) entry which is preliminary data.</text>
</comment>
<feature type="transmembrane region" description="Helical" evidence="7">
    <location>
        <begin position="233"/>
        <end position="259"/>
    </location>
</feature>
<organism evidence="8 9">
    <name type="scientific">Slackia faecicanis</name>
    <dbReference type="NCBI Taxonomy" id="255723"/>
    <lineage>
        <taxon>Bacteria</taxon>
        <taxon>Bacillati</taxon>
        <taxon>Actinomycetota</taxon>
        <taxon>Coriobacteriia</taxon>
        <taxon>Eggerthellales</taxon>
        <taxon>Eggerthellaceae</taxon>
        <taxon>Slackia</taxon>
    </lineage>
</organism>
<keyword evidence="9" id="KW-1185">Reference proteome</keyword>
<dbReference type="EMBL" id="QICB01000003">
    <property type="protein sequence ID" value="RNL19898.1"/>
    <property type="molecule type" value="Genomic_DNA"/>
</dbReference>
<keyword evidence="3" id="KW-1003">Cell membrane</keyword>
<evidence type="ECO:0000313" key="9">
    <source>
        <dbReference type="Proteomes" id="UP000267368"/>
    </source>
</evidence>
<dbReference type="InterPro" id="IPR005614">
    <property type="entry name" value="NrfD-like"/>
</dbReference>
<dbReference type="Gene3D" id="1.20.1630.10">
    <property type="entry name" value="Formate dehydrogenase/DMSO reductase domain"/>
    <property type="match status" value="1"/>
</dbReference>
<feature type="transmembrane region" description="Helical" evidence="7">
    <location>
        <begin position="162"/>
        <end position="188"/>
    </location>
</feature>
<keyword evidence="6 7" id="KW-0472">Membrane</keyword>
<evidence type="ECO:0000256" key="2">
    <source>
        <dbReference type="ARBA" id="ARBA00008929"/>
    </source>
</evidence>
<evidence type="ECO:0000256" key="1">
    <source>
        <dbReference type="ARBA" id="ARBA00004651"/>
    </source>
</evidence>
<comment type="subcellular location">
    <subcellularLocation>
        <location evidence="1">Cell membrane</location>
        <topology evidence="1">Multi-pass membrane protein</topology>
    </subcellularLocation>
</comment>
<evidence type="ECO:0000256" key="3">
    <source>
        <dbReference type="ARBA" id="ARBA00022475"/>
    </source>
</evidence>
<evidence type="ECO:0000313" key="8">
    <source>
        <dbReference type="EMBL" id="RNL19898.1"/>
    </source>
</evidence>
<dbReference type="GO" id="GO:0005886">
    <property type="term" value="C:plasma membrane"/>
    <property type="evidence" value="ECO:0007669"/>
    <property type="project" value="UniProtKB-SubCell"/>
</dbReference>
<dbReference type="Proteomes" id="UP000267368">
    <property type="component" value="Unassembled WGS sequence"/>
</dbReference>
<comment type="similarity">
    <text evidence="2">Belongs to the NrfD family.</text>
</comment>
<evidence type="ECO:0000256" key="7">
    <source>
        <dbReference type="SAM" id="Phobius"/>
    </source>
</evidence>
<name>A0A3N0AF75_9ACTN</name>
<gene>
    <name evidence="8" type="ORF">DMP07_05935</name>
</gene>
<evidence type="ECO:0000256" key="4">
    <source>
        <dbReference type="ARBA" id="ARBA00022692"/>
    </source>
</evidence>
<feature type="transmembrane region" description="Helical" evidence="7">
    <location>
        <begin position="36"/>
        <end position="55"/>
    </location>
</feature>
<proteinExistence type="inferred from homology"/>
<keyword evidence="4 7" id="KW-0812">Transmembrane</keyword>
<dbReference type="AlphaFoldDB" id="A0A3N0AF75"/>
<reference evidence="9" key="1">
    <citation type="submission" date="2018-05" db="EMBL/GenBank/DDBJ databases">
        <title>Genome Sequencing of selected type strains of the family Eggerthellaceae.</title>
        <authorList>
            <person name="Danylec N."/>
            <person name="Stoll D.A."/>
            <person name="Doetsch A."/>
            <person name="Huch M."/>
        </authorList>
    </citation>
    <scope>NUCLEOTIDE SEQUENCE [LARGE SCALE GENOMIC DNA]</scope>
    <source>
        <strain evidence="9">DSM 17537</strain>
    </source>
</reference>
<evidence type="ECO:0000256" key="6">
    <source>
        <dbReference type="ARBA" id="ARBA00023136"/>
    </source>
</evidence>
<feature type="transmembrane region" description="Helical" evidence="7">
    <location>
        <begin position="316"/>
        <end position="337"/>
    </location>
</feature>
<evidence type="ECO:0000256" key="5">
    <source>
        <dbReference type="ARBA" id="ARBA00022989"/>
    </source>
</evidence>
<dbReference type="Pfam" id="PF03916">
    <property type="entry name" value="NrfD"/>
    <property type="match status" value="1"/>
</dbReference>
<accession>A0A3N0AF75</accession>
<dbReference type="PANTHER" id="PTHR34856">
    <property type="entry name" value="PROTEIN NRFD"/>
    <property type="match status" value="1"/>
</dbReference>